<feature type="transmembrane region" description="Helical" evidence="6">
    <location>
        <begin position="185"/>
        <end position="205"/>
    </location>
</feature>
<name>A0ABT3T325_9GAMM</name>
<feature type="transmembrane region" description="Helical" evidence="6">
    <location>
        <begin position="15"/>
        <end position="36"/>
    </location>
</feature>
<dbReference type="Proteomes" id="UP001143304">
    <property type="component" value="Unassembled WGS sequence"/>
</dbReference>
<dbReference type="EMBL" id="SHNO01000001">
    <property type="protein sequence ID" value="MCX2976246.1"/>
    <property type="molecule type" value="Genomic_DNA"/>
</dbReference>
<keyword evidence="5 6" id="KW-0472">Membrane</keyword>
<reference evidence="7" key="1">
    <citation type="submission" date="2019-02" db="EMBL/GenBank/DDBJ databases">
        <authorList>
            <person name="Li S.-H."/>
        </authorList>
    </citation>
    <scope>NUCLEOTIDE SEQUENCE</scope>
    <source>
        <strain evidence="7">IMCC11814</strain>
    </source>
</reference>
<keyword evidence="2" id="KW-1003">Cell membrane</keyword>
<feature type="transmembrane region" description="Helical" evidence="6">
    <location>
        <begin position="160"/>
        <end position="179"/>
    </location>
</feature>
<dbReference type="InterPro" id="IPR002797">
    <property type="entry name" value="Polysacc_synth"/>
</dbReference>
<dbReference type="InterPro" id="IPR050833">
    <property type="entry name" value="Poly_Biosynth_Transport"/>
</dbReference>
<feature type="transmembrane region" description="Helical" evidence="6">
    <location>
        <begin position="226"/>
        <end position="243"/>
    </location>
</feature>
<feature type="transmembrane region" description="Helical" evidence="6">
    <location>
        <begin position="48"/>
        <end position="71"/>
    </location>
</feature>
<evidence type="ECO:0000256" key="3">
    <source>
        <dbReference type="ARBA" id="ARBA00022692"/>
    </source>
</evidence>
<feature type="transmembrane region" description="Helical" evidence="6">
    <location>
        <begin position="398"/>
        <end position="419"/>
    </location>
</feature>
<feature type="transmembrane region" description="Helical" evidence="6">
    <location>
        <begin position="306"/>
        <end position="326"/>
    </location>
</feature>
<dbReference type="PANTHER" id="PTHR30250">
    <property type="entry name" value="PST FAMILY PREDICTED COLANIC ACID TRANSPORTER"/>
    <property type="match status" value="1"/>
</dbReference>
<feature type="transmembrane region" description="Helical" evidence="6">
    <location>
        <begin position="367"/>
        <end position="392"/>
    </location>
</feature>
<feature type="transmembrane region" description="Helical" evidence="6">
    <location>
        <begin position="92"/>
        <end position="114"/>
    </location>
</feature>
<dbReference type="RefSeq" id="WP_279248001.1">
    <property type="nucleotide sequence ID" value="NZ_SHNO01000001.1"/>
</dbReference>
<sequence length="439" mass="47072">MKKPSSIVLPARQEIFFGLCLGVARGGLAIVASILLARTLSVTEFGEFASGINLTVIVLMFASLGTERLTMQVFRRAKRSGDFEAARGLRRIGPMVIIGTCLACIVILVPAHVVFQDDPFHEHMNFALVLALLPLLALSRFFVGSAAAHGRYLLGNSVHSLAPFTIIILLTLLVTALGWEELDVIHAVVIYGLAYGAVLLALYRIRQVAEPEEFRRGSHRLESIDWLRAGALFSLAMFCMTVLDRGGVVAVSWFADDDTGAAFLGAAGELAGFLLFLAMGASAVFSPIMTDAVNDQNTVALRKINFAWFRWVGGTAVVIGVLQLLYAKQLLALYGEEYEVATSAFIIYLAGFTISAFLLLPMMASQYLVGLGQSVFILGGWVVAGVIGMAYLGRHLGIQGVAIAQIGATIGANLGCILAGHRVVAKWKPEHTGGKATDK</sequence>
<evidence type="ECO:0000256" key="6">
    <source>
        <dbReference type="SAM" id="Phobius"/>
    </source>
</evidence>
<feature type="transmembrane region" description="Helical" evidence="6">
    <location>
        <begin position="263"/>
        <end position="285"/>
    </location>
</feature>
<keyword evidence="3 6" id="KW-0812">Transmembrane</keyword>
<comment type="subcellular location">
    <subcellularLocation>
        <location evidence="1">Cell membrane</location>
        <topology evidence="1">Multi-pass membrane protein</topology>
    </subcellularLocation>
</comment>
<evidence type="ECO:0000256" key="5">
    <source>
        <dbReference type="ARBA" id="ARBA00023136"/>
    </source>
</evidence>
<evidence type="ECO:0000256" key="4">
    <source>
        <dbReference type="ARBA" id="ARBA00022989"/>
    </source>
</evidence>
<evidence type="ECO:0000256" key="2">
    <source>
        <dbReference type="ARBA" id="ARBA00022475"/>
    </source>
</evidence>
<evidence type="ECO:0000313" key="7">
    <source>
        <dbReference type="EMBL" id="MCX2976246.1"/>
    </source>
</evidence>
<evidence type="ECO:0000313" key="8">
    <source>
        <dbReference type="Proteomes" id="UP001143304"/>
    </source>
</evidence>
<keyword evidence="4 6" id="KW-1133">Transmembrane helix</keyword>
<dbReference type="Pfam" id="PF01943">
    <property type="entry name" value="Polysacc_synt"/>
    <property type="match status" value="1"/>
</dbReference>
<organism evidence="7 8">
    <name type="scientific">Candidatus Marimicrobium litorale</name>
    <dbReference type="NCBI Taxonomy" id="2518991"/>
    <lineage>
        <taxon>Bacteria</taxon>
        <taxon>Pseudomonadati</taxon>
        <taxon>Pseudomonadota</taxon>
        <taxon>Gammaproteobacteria</taxon>
        <taxon>Cellvibrionales</taxon>
        <taxon>Halieaceae</taxon>
        <taxon>Marimicrobium</taxon>
    </lineage>
</organism>
<evidence type="ECO:0008006" key="9">
    <source>
        <dbReference type="Google" id="ProtNLM"/>
    </source>
</evidence>
<proteinExistence type="predicted"/>
<evidence type="ECO:0000256" key="1">
    <source>
        <dbReference type="ARBA" id="ARBA00004651"/>
    </source>
</evidence>
<protein>
    <recommendedName>
        <fullName evidence="9">Membrane protein involved in the export of O-antigen and teichoic acid</fullName>
    </recommendedName>
</protein>
<gene>
    <name evidence="7" type="ORF">EYC82_02600</name>
</gene>
<comment type="caution">
    <text evidence="7">The sequence shown here is derived from an EMBL/GenBank/DDBJ whole genome shotgun (WGS) entry which is preliminary data.</text>
</comment>
<feature type="transmembrane region" description="Helical" evidence="6">
    <location>
        <begin position="338"/>
        <end position="360"/>
    </location>
</feature>
<keyword evidence="8" id="KW-1185">Reference proteome</keyword>
<feature type="transmembrane region" description="Helical" evidence="6">
    <location>
        <begin position="126"/>
        <end position="148"/>
    </location>
</feature>
<dbReference type="PANTHER" id="PTHR30250:SF11">
    <property type="entry name" value="O-ANTIGEN TRANSPORTER-RELATED"/>
    <property type="match status" value="1"/>
</dbReference>
<accession>A0ABT3T325</accession>